<dbReference type="OMA" id="WPRKSEA"/>
<gene>
    <name evidence="2" type="ORF">LOTGIDRAFT_229230</name>
</gene>
<dbReference type="GO" id="GO:0007015">
    <property type="term" value="P:actin filament organization"/>
    <property type="evidence" value="ECO:0007669"/>
    <property type="project" value="TreeGrafter"/>
</dbReference>
<dbReference type="KEGG" id="lgi:LOTGIDRAFT_229230"/>
<dbReference type="PANTHER" id="PTHR47385:SF14">
    <property type="entry name" value="TRANSGELIN"/>
    <property type="match status" value="1"/>
</dbReference>
<reference evidence="2 3" key="1">
    <citation type="journal article" date="2013" name="Nature">
        <title>Insights into bilaterian evolution from three spiralian genomes.</title>
        <authorList>
            <person name="Simakov O."/>
            <person name="Marletaz F."/>
            <person name="Cho S.J."/>
            <person name="Edsinger-Gonzales E."/>
            <person name="Havlak P."/>
            <person name="Hellsten U."/>
            <person name="Kuo D.H."/>
            <person name="Larsson T."/>
            <person name="Lv J."/>
            <person name="Arendt D."/>
            <person name="Savage R."/>
            <person name="Osoegawa K."/>
            <person name="de Jong P."/>
            <person name="Grimwood J."/>
            <person name="Chapman J.A."/>
            <person name="Shapiro H."/>
            <person name="Aerts A."/>
            <person name="Otillar R.P."/>
            <person name="Terry A.Y."/>
            <person name="Boore J.L."/>
            <person name="Grigoriev I.V."/>
            <person name="Lindberg D.R."/>
            <person name="Seaver E.C."/>
            <person name="Weisblat D.A."/>
            <person name="Putnam N.H."/>
            <person name="Rokhsar D.S."/>
        </authorList>
    </citation>
    <scope>NUCLEOTIDE SEQUENCE [LARGE SCALE GENOMIC DNA]</scope>
</reference>
<dbReference type="Pfam" id="PF00307">
    <property type="entry name" value="CH"/>
    <property type="match status" value="1"/>
</dbReference>
<dbReference type="EMBL" id="KB202953">
    <property type="protein sequence ID" value="ESO87025.1"/>
    <property type="molecule type" value="Genomic_DNA"/>
</dbReference>
<sequence length="197" mass="22611">MSHFRAVPFGLGRDTQNKIDGQFSPSDAVRCLEWIKQESGENFEIEENTEEKLKVIDNFYEILKDGMILCKIVNKYLDDDKKLNFNSITFKKSSNLNFEANRERERLDLFLKKCVELGINRGALFQIDNLYECTHLGAVCAGIQALGSEIEARPNFSGTRQWPKKFVDPNAEKRKQKERVESQGCTYKGLLYGAPTE</sequence>
<keyword evidence="3" id="KW-1185">Reference proteome</keyword>
<dbReference type="SUPFAM" id="SSF47576">
    <property type="entry name" value="Calponin-homology domain, CH-domain"/>
    <property type="match status" value="1"/>
</dbReference>
<dbReference type="GeneID" id="20247934"/>
<dbReference type="RefSeq" id="XP_009061980.1">
    <property type="nucleotide sequence ID" value="XM_009063732.1"/>
</dbReference>
<protein>
    <recommendedName>
        <fullName evidence="1">Calponin-homology (CH) domain-containing protein</fullName>
    </recommendedName>
</protein>
<dbReference type="PANTHER" id="PTHR47385">
    <property type="entry name" value="CALPONIN"/>
    <property type="match status" value="1"/>
</dbReference>
<evidence type="ECO:0000313" key="3">
    <source>
        <dbReference type="Proteomes" id="UP000030746"/>
    </source>
</evidence>
<evidence type="ECO:0000259" key="1">
    <source>
        <dbReference type="PROSITE" id="PS50021"/>
    </source>
</evidence>
<organism evidence="2 3">
    <name type="scientific">Lottia gigantea</name>
    <name type="common">Giant owl limpet</name>
    <dbReference type="NCBI Taxonomy" id="225164"/>
    <lineage>
        <taxon>Eukaryota</taxon>
        <taxon>Metazoa</taxon>
        <taxon>Spiralia</taxon>
        <taxon>Lophotrochozoa</taxon>
        <taxon>Mollusca</taxon>
        <taxon>Gastropoda</taxon>
        <taxon>Patellogastropoda</taxon>
        <taxon>Lottioidea</taxon>
        <taxon>Lottiidae</taxon>
        <taxon>Lottia</taxon>
    </lineage>
</organism>
<dbReference type="AlphaFoldDB" id="V3ZWN5"/>
<dbReference type="GO" id="GO:0051015">
    <property type="term" value="F:actin filament binding"/>
    <property type="evidence" value="ECO:0007669"/>
    <property type="project" value="TreeGrafter"/>
</dbReference>
<dbReference type="HOGENOM" id="CLU_055232_1_1_1"/>
<dbReference type="Proteomes" id="UP000030746">
    <property type="component" value="Unassembled WGS sequence"/>
</dbReference>
<name>V3ZWN5_LOTGI</name>
<dbReference type="PROSITE" id="PS50021">
    <property type="entry name" value="CH"/>
    <property type="match status" value="1"/>
</dbReference>
<dbReference type="SMART" id="SM00033">
    <property type="entry name" value="CH"/>
    <property type="match status" value="1"/>
</dbReference>
<dbReference type="InterPro" id="IPR036872">
    <property type="entry name" value="CH_dom_sf"/>
</dbReference>
<feature type="domain" description="Calponin-homology (CH)" evidence="1">
    <location>
        <begin position="25"/>
        <end position="151"/>
    </location>
</feature>
<dbReference type="CTD" id="20247934"/>
<dbReference type="InterPro" id="IPR050606">
    <property type="entry name" value="Calponin-like"/>
</dbReference>
<dbReference type="Gene3D" id="1.10.418.10">
    <property type="entry name" value="Calponin-like domain"/>
    <property type="match status" value="1"/>
</dbReference>
<dbReference type="GO" id="GO:0015629">
    <property type="term" value="C:actin cytoskeleton"/>
    <property type="evidence" value="ECO:0007669"/>
    <property type="project" value="TreeGrafter"/>
</dbReference>
<evidence type="ECO:0000313" key="2">
    <source>
        <dbReference type="EMBL" id="ESO87025.1"/>
    </source>
</evidence>
<dbReference type="OrthoDB" id="21595at2759"/>
<proteinExistence type="predicted"/>
<dbReference type="InterPro" id="IPR001715">
    <property type="entry name" value="CH_dom"/>
</dbReference>
<accession>V3ZWN5</accession>
<dbReference type="STRING" id="225164.V3ZWN5"/>